<dbReference type="GO" id="GO:0003677">
    <property type="term" value="F:DNA binding"/>
    <property type="evidence" value="ECO:0007669"/>
    <property type="project" value="UniProtKB-KW"/>
</dbReference>
<dbReference type="PROSITE" id="PS50949">
    <property type="entry name" value="HTH_GNTR"/>
    <property type="match status" value="1"/>
</dbReference>
<dbReference type="Proteomes" id="UP000502005">
    <property type="component" value="Plasmid pNE1B"/>
</dbReference>
<dbReference type="InterPro" id="IPR036390">
    <property type="entry name" value="WH_DNA-bd_sf"/>
</dbReference>
<evidence type="ECO:0000259" key="4">
    <source>
        <dbReference type="PROSITE" id="PS50949"/>
    </source>
</evidence>
<evidence type="ECO:0000313" key="5">
    <source>
        <dbReference type="EMBL" id="QGY32966.1"/>
    </source>
</evidence>
<dbReference type="Pfam" id="PF07729">
    <property type="entry name" value="FCD"/>
    <property type="match status" value="1"/>
</dbReference>
<accession>A0A6B9GHP2</accession>
<protein>
    <submittedName>
        <fullName evidence="5">GntR family transcriptional regulator</fullName>
    </submittedName>
</protein>
<keyword evidence="1" id="KW-0805">Transcription regulation</keyword>
<dbReference type="SMART" id="SM00895">
    <property type="entry name" value="FCD"/>
    <property type="match status" value="1"/>
</dbReference>
<keyword evidence="3" id="KW-0804">Transcription</keyword>
<dbReference type="SMART" id="SM00345">
    <property type="entry name" value="HTH_GNTR"/>
    <property type="match status" value="1"/>
</dbReference>
<evidence type="ECO:0000313" key="6">
    <source>
        <dbReference type="Proteomes" id="UP000502005"/>
    </source>
</evidence>
<geneLocation type="plasmid" evidence="6">
    <name>pne1b</name>
</geneLocation>
<feature type="domain" description="HTH gntR-type" evidence="4">
    <location>
        <begin position="13"/>
        <end position="80"/>
    </location>
</feature>
<dbReference type="GO" id="GO:0003700">
    <property type="term" value="F:DNA-binding transcription factor activity"/>
    <property type="evidence" value="ECO:0007669"/>
    <property type="project" value="InterPro"/>
</dbReference>
<dbReference type="SUPFAM" id="SSF48008">
    <property type="entry name" value="GntR ligand-binding domain-like"/>
    <property type="match status" value="1"/>
</dbReference>
<dbReference type="Pfam" id="PF00392">
    <property type="entry name" value="GntR"/>
    <property type="match status" value="1"/>
</dbReference>
<name>A0A6B9GHP2_PANCY</name>
<dbReference type="RefSeq" id="WP_208718952.1">
    <property type="nucleotide sequence ID" value="NZ_CP024770.1"/>
</dbReference>
<dbReference type="AlphaFoldDB" id="A0A6B9GHP2"/>
<dbReference type="PANTHER" id="PTHR43537:SF5">
    <property type="entry name" value="UXU OPERON TRANSCRIPTIONAL REGULATOR"/>
    <property type="match status" value="1"/>
</dbReference>
<organism evidence="5 6">
    <name type="scientific">Pantoea cypripedii</name>
    <name type="common">Pectobacterium cypripedii</name>
    <name type="synonym">Erwinia cypripedii</name>
    <dbReference type="NCBI Taxonomy" id="55209"/>
    <lineage>
        <taxon>Bacteria</taxon>
        <taxon>Pseudomonadati</taxon>
        <taxon>Pseudomonadota</taxon>
        <taxon>Gammaproteobacteria</taxon>
        <taxon>Enterobacterales</taxon>
        <taxon>Erwiniaceae</taxon>
        <taxon>Pantoea</taxon>
    </lineage>
</organism>
<keyword evidence="5" id="KW-0614">Plasmid</keyword>
<dbReference type="PANTHER" id="PTHR43537">
    <property type="entry name" value="TRANSCRIPTIONAL REGULATOR, GNTR FAMILY"/>
    <property type="match status" value="1"/>
</dbReference>
<evidence type="ECO:0000256" key="2">
    <source>
        <dbReference type="ARBA" id="ARBA00023125"/>
    </source>
</evidence>
<dbReference type="SUPFAM" id="SSF46785">
    <property type="entry name" value="Winged helix' DNA-binding domain"/>
    <property type="match status" value="1"/>
</dbReference>
<dbReference type="InterPro" id="IPR008920">
    <property type="entry name" value="TF_FadR/GntR_C"/>
</dbReference>
<evidence type="ECO:0000256" key="3">
    <source>
        <dbReference type="ARBA" id="ARBA00023163"/>
    </source>
</evidence>
<proteinExistence type="predicted"/>
<dbReference type="Gene3D" id="1.20.120.530">
    <property type="entry name" value="GntR ligand-binding domain-like"/>
    <property type="match status" value="1"/>
</dbReference>
<dbReference type="EMBL" id="CP024770">
    <property type="protein sequence ID" value="QGY32966.1"/>
    <property type="molecule type" value="Genomic_DNA"/>
</dbReference>
<dbReference type="InterPro" id="IPR011711">
    <property type="entry name" value="GntR_C"/>
</dbReference>
<reference evidence="5 6" key="1">
    <citation type="submission" date="2017-11" db="EMBL/GenBank/DDBJ databases">
        <title>Genome sequence of Pantoea cypripedii NE1.</title>
        <authorList>
            <person name="Nascimento F.X."/>
        </authorList>
    </citation>
    <scope>NUCLEOTIDE SEQUENCE [LARGE SCALE GENOMIC DNA]</scope>
    <source>
        <strain evidence="5 6">NE1</strain>
        <plasmid evidence="6">pne1b</plasmid>
    </source>
</reference>
<gene>
    <name evidence="5" type="ORF">CUN67_28980</name>
</gene>
<dbReference type="InterPro" id="IPR036388">
    <property type="entry name" value="WH-like_DNA-bd_sf"/>
</dbReference>
<sequence>MAVKRSLVPLEKRSIEALATDNLREYILSGALQPGERITETTLADQMGIGRATLRTGLHQLATEGLLVKKPYTSWEVKSLTADDAWELWTLRASLESLAIRLAAENMTPQLQKMIEEAMNNLVHACMKGSVHDASECDFALHRTLIECVGHKRLAEQYRLVEQQVRLYIQISNQLMTGNLPGIIEQHRPMIDALLRGDAMAAAHEAWAHNESEGGKLVAWLHQRARLESAIKR</sequence>
<keyword evidence="2" id="KW-0238">DNA-binding</keyword>
<evidence type="ECO:0000256" key="1">
    <source>
        <dbReference type="ARBA" id="ARBA00023015"/>
    </source>
</evidence>
<dbReference type="Gene3D" id="1.10.10.10">
    <property type="entry name" value="Winged helix-like DNA-binding domain superfamily/Winged helix DNA-binding domain"/>
    <property type="match status" value="1"/>
</dbReference>
<dbReference type="InterPro" id="IPR000524">
    <property type="entry name" value="Tscrpt_reg_HTH_GntR"/>
</dbReference>